<evidence type="ECO:0000313" key="9">
    <source>
        <dbReference type="Proteomes" id="UP000194639"/>
    </source>
</evidence>
<accession>A0A251ZYF0</accession>
<dbReference type="AlphaFoldDB" id="A0A251ZYF0"/>
<reference evidence="5 10" key="3">
    <citation type="submission" date="2018-02" db="EMBL/GenBank/DDBJ databases">
        <title>Acetobacter orientalis genome.</title>
        <authorList>
            <person name="Nakashima N."/>
            <person name="Tamura T."/>
        </authorList>
    </citation>
    <scope>NUCLEOTIDE SEQUENCE [LARGE SCALE GENOMIC DNA]</scope>
    <source>
        <strain evidence="5 10">FAN1</strain>
    </source>
</reference>
<gene>
    <name evidence="6" type="ORF">Abor_038_019</name>
    <name evidence="5" type="ORF">AcetOrient_orf01594</name>
    <name evidence="7" type="ORF">HK12_12820</name>
</gene>
<dbReference type="Proteomes" id="UP000032670">
    <property type="component" value="Unassembled WGS sequence"/>
</dbReference>
<dbReference type="KEGG" id="aot:AcetOri_orf01594"/>
<evidence type="ECO:0000259" key="4">
    <source>
        <dbReference type="Pfam" id="PF08274"/>
    </source>
</evidence>
<keyword evidence="8" id="KW-1185">Reference proteome</keyword>
<sequence>MSTNTPCPNCGCEHVYPDGSLWVCPECGNEWSQSAGADSQDAGDGADGVKDANGNVLADGDTVTVIKDLKIKGSSQAIKGGTKVKGIRLTDGADGHNIACKIPGFGAMNLKSEFVKKS</sequence>
<organism evidence="7 9">
    <name type="scientific">Acetobacter orientalis</name>
    <dbReference type="NCBI Taxonomy" id="146474"/>
    <lineage>
        <taxon>Bacteria</taxon>
        <taxon>Pseudomonadati</taxon>
        <taxon>Pseudomonadota</taxon>
        <taxon>Alphaproteobacteria</taxon>
        <taxon>Acetobacterales</taxon>
        <taxon>Acetobacteraceae</taxon>
        <taxon>Acetobacter</taxon>
    </lineage>
</organism>
<proteinExistence type="inferred from homology"/>
<comment type="similarity">
    <text evidence="1">Belongs to the YjdM family.</text>
</comment>
<evidence type="ECO:0000256" key="2">
    <source>
        <dbReference type="SAM" id="MobiDB-lite"/>
    </source>
</evidence>
<dbReference type="PANTHER" id="PTHR30305:SF3">
    <property type="entry name" value="PROTEIN YJDM"/>
    <property type="match status" value="1"/>
</dbReference>
<dbReference type="Gene3D" id="2.30.30.40">
    <property type="entry name" value="SH3 Domains"/>
    <property type="match status" value="1"/>
</dbReference>
<dbReference type="Pfam" id="PF03831">
    <property type="entry name" value="YjdM"/>
    <property type="match status" value="1"/>
</dbReference>
<dbReference type="InterPro" id="IPR004624">
    <property type="entry name" value="YjdM"/>
</dbReference>
<evidence type="ECO:0000313" key="5">
    <source>
        <dbReference type="EMBL" id="BBC79414.1"/>
    </source>
</evidence>
<feature type="region of interest" description="Disordered" evidence="2">
    <location>
        <begin position="31"/>
        <end position="50"/>
    </location>
</feature>
<reference evidence="7 9" key="2">
    <citation type="submission" date="2014-06" db="EMBL/GenBank/DDBJ databases">
        <authorList>
            <person name="Ju J."/>
            <person name="Zhang J."/>
        </authorList>
    </citation>
    <scope>NUCLEOTIDE SEQUENCE [LARGE SCALE GENOMIC DNA]</scope>
    <source>
        <strain evidence="7">DmW_045</strain>
    </source>
</reference>
<dbReference type="Proteomes" id="UP000194639">
    <property type="component" value="Unassembled WGS sequence"/>
</dbReference>
<dbReference type="InterPro" id="IPR013988">
    <property type="entry name" value="YjdM_C"/>
</dbReference>
<dbReference type="NCBIfam" id="TIGR00686">
    <property type="entry name" value="phnA"/>
    <property type="match status" value="1"/>
</dbReference>
<feature type="domain" description="Protein YjdM N-terminal" evidence="4">
    <location>
        <begin position="6"/>
        <end position="32"/>
    </location>
</feature>
<dbReference type="Pfam" id="PF08274">
    <property type="entry name" value="Zn_Ribbon_YjdM"/>
    <property type="match status" value="1"/>
</dbReference>
<protein>
    <submittedName>
        <fullName evidence="6">Alkylphosphonate uptake protein PhnA</fullName>
    </submittedName>
    <submittedName>
        <fullName evidence="7">PhnA protein</fullName>
    </submittedName>
</protein>
<feature type="compositionally biased region" description="Low complexity" evidence="2">
    <location>
        <begin position="32"/>
        <end position="43"/>
    </location>
</feature>
<evidence type="ECO:0000313" key="8">
    <source>
        <dbReference type="Proteomes" id="UP000032670"/>
    </source>
</evidence>
<name>A0A251ZYF0_9PROT</name>
<accession>A0A0D6NNA7</accession>
<dbReference type="RefSeq" id="WP_048842145.1">
    <property type="nucleotide sequence ID" value="NZ_BAMX01000038.1"/>
</dbReference>
<dbReference type="PANTHER" id="PTHR30305">
    <property type="entry name" value="PROTEIN YJDM-RELATED"/>
    <property type="match status" value="1"/>
</dbReference>
<feature type="domain" description="Protein YjdM C-terminal" evidence="3">
    <location>
        <begin position="49"/>
        <end position="117"/>
    </location>
</feature>
<dbReference type="Gene3D" id="2.20.25.10">
    <property type="match status" value="1"/>
</dbReference>
<evidence type="ECO:0000313" key="7">
    <source>
        <dbReference type="EMBL" id="OUI79672.1"/>
    </source>
</evidence>
<dbReference type="SUPFAM" id="SSF57783">
    <property type="entry name" value="Zinc beta-ribbon"/>
    <property type="match status" value="1"/>
</dbReference>
<evidence type="ECO:0000313" key="10">
    <source>
        <dbReference type="Proteomes" id="UP000270034"/>
    </source>
</evidence>
<evidence type="ECO:0000259" key="3">
    <source>
        <dbReference type="Pfam" id="PF03831"/>
    </source>
</evidence>
<evidence type="ECO:0000313" key="6">
    <source>
        <dbReference type="EMBL" id="GAN67108.1"/>
    </source>
</evidence>
<dbReference type="SUPFAM" id="SSF82057">
    <property type="entry name" value="Prokaryotic SH3-related domain"/>
    <property type="match status" value="1"/>
</dbReference>
<dbReference type="GeneID" id="76205239"/>
<reference evidence="6 8" key="1">
    <citation type="submission" date="2012-11" db="EMBL/GenBank/DDBJ databases">
        <title>Whole genome sequence of Acetobacter orientalis 21F-2.</title>
        <authorList>
            <person name="Azuma Y."/>
            <person name="Higashiura N."/>
            <person name="Hirakawa H."/>
            <person name="Matsushita K."/>
        </authorList>
    </citation>
    <scope>NUCLEOTIDE SEQUENCE [LARGE SCALE GENOMIC DNA]</scope>
    <source>
        <strain evidence="6 8">21F-2</strain>
    </source>
</reference>
<evidence type="ECO:0000256" key="1">
    <source>
        <dbReference type="ARBA" id="ARBA00009248"/>
    </source>
</evidence>
<dbReference type="InterPro" id="IPR013987">
    <property type="entry name" value="YjdM_N"/>
</dbReference>
<dbReference type="EMBL" id="JOMO01000060">
    <property type="protein sequence ID" value="OUI79672.1"/>
    <property type="molecule type" value="Genomic_DNA"/>
</dbReference>
<dbReference type="EMBL" id="BAMX01000038">
    <property type="protein sequence ID" value="GAN67108.1"/>
    <property type="molecule type" value="Genomic_DNA"/>
</dbReference>
<dbReference type="Proteomes" id="UP000270034">
    <property type="component" value="Chromosome"/>
</dbReference>
<dbReference type="EMBL" id="AP018515">
    <property type="protein sequence ID" value="BBC79414.1"/>
    <property type="molecule type" value="Genomic_DNA"/>
</dbReference>